<protein>
    <submittedName>
        <fullName evidence="1">RPE4 domain protein</fullName>
    </submittedName>
</protein>
<dbReference type="PATRIC" id="fig|1359193.3.peg.1494"/>
<sequence length="49" mass="5910">MSTGSRKKYKYKKLDLSSRFMLDPVDKPRDDTECLRQRSQIIINKREFS</sequence>
<dbReference type="InterPro" id="IPR022439">
    <property type="entry name" value="RPE4"/>
</dbReference>
<comment type="caution">
    <text evidence="1">The sequence shown here is derived from an EMBL/GenBank/DDBJ whole genome shotgun (WGS) entry which is preliminary data.</text>
</comment>
<evidence type="ECO:0000313" key="1">
    <source>
        <dbReference type="EMBL" id="KJV90533.1"/>
    </source>
</evidence>
<reference evidence="1 2" key="1">
    <citation type="submission" date="2015-02" db="EMBL/GenBank/DDBJ databases">
        <title>Genome Sequencing of Rickettsiales.</title>
        <authorList>
            <person name="Daugherty S.C."/>
            <person name="Su Q."/>
            <person name="Abolude K."/>
            <person name="Beier-Sexton M."/>
            <person name="Carlyon J.A."/>
            <person name="Carter R."/>
            <person name="Day N.P."/>
            <person name="Dumler S.J."/>
            <person name="Dyachenko V."/>
            <person name="Godinez A."/>
            <person name="Kurtti T.J."/>
            <person name="Lichay M."/>
            <person name="Mullins K.E."/>
            <person name="Ott S."/>
            <person name="Pappas-Brown V."/>
            <person name="Paris D.H."/>
            <person name="Patel P."/>
            <person name="Richards A.L."/>
            <person name="Sadzewicz L."/>
            <person name="Sears K."/>
            <person name="Seidman D."/>
            <person name="Sengamalay N."/>
            <person name="Stenos J."/>
            <person name="Tallon L.J."/>
            <person name="Vincent G."/>
            <person name="Fraser C.M."/>
            <person name="Munderloh U."/>
            <person name="Dunning-Hotopp J.C."/>
        </authorList>
    </citation>
    <scope>NUCLEOTIDE SEQUENCE [LARGE SCALE GENOMIC DNA]</scope>
    <source>
        <strain evidence="1 2">RML An4</strain>
    </source>
</reference>
<dbReference type="Proteomes" id="UP000033661">
    <property type="component" value="Unassembled WGS sequence"/>
</dbReference>
<keyword evidence="2" id="KW-1185">Reference proteome</keyword>
<accession>A0A0F3QDB2</accession>
<gene>
    <name evidence="1" type="ORF">RBEAN4_1539</name>
</gene>
<proteinExistence type="predicted"/>
<dbReference type="AlphaFoldDB" id="A0A0F3QDB2"/>
<dbReference type="NCBIfam" id="TIGR03777">
    <property type="entry name" value="RPE4"/>
    <property type="match status" value="1"/>
</dbReference>
<name>A0A0F3QDB2_RICBE</name>
<organism evidence="1 2">
    <name type="scientific">Rickettsia bellii str. RML An4</name>
    <dbReference type="NCBI Taxonomy" id="1359193"/>
    <lineage>
        <taxon>Bacteria</taxon>
        <taxon>Pseudomonadati</taxon>
        <taxon>Pseudomonadota</taxon>
        <taxon>Alphaproteobacteria</taxon>
        <taxon>Rickettsiales</taxon>
        <taxon>Rickettsiaceae</taxon>
        <taxon>Rickettsieae</taxon>
        <taxon>Rickettsia</taxon>
        <taxon>belli group</taxon>
    </lineage>
</organism>
<evidence type="ECO:0000313" key="2">
    <source>
        <dbReference type="Proteomes" id="UP000033661"/>
    </source>
</evidence>
<dbReference type="EMBL" id="LAOI01000001">
    <property type="protein sequence ID" value="KJV90533.1"/>
    <property type="molecule type" value="Genomic_DNA"/>
</dbReference>